<feature type="region of interest" description="Disordered" evidence="1">
    <location>
        <begin position="111"/>
        <end position="143"/>
    </location>
</feature>
<sequence length="902" mass="98713">MAARSCARPAHQLAASILSNGVGPSRLPAFSTCRCHSHPILSDVASPTRHFSVARTVREQEALRLGKGDQQAQNSNSNSSSKAAEKSILLEEVIDAEPTLEYLDSLKPRAIRYQREPQRPRRDNSNPFSKASKSNPEDKRWEKTKASINTSFTRDQLLSLARAAKLPGSYSTKVRKDDLVRRIMIHRFGMEDARERADREKREELQKQSVHISFRPAELYLLLSRGSAKVRQEASKAQVAILPRAPKKEAEQAGNASEQLGFWVKGKEEGIERMKKWVQSFKQSIKTKEEQVTLLSGDAQAASGEALPQELVRFLSQLSRCFIEASPIQDGKVKLSLAYLDERTAQKAVLLLRQYHAENADAMQRLGAAAIIEGLDTTKQYAMLPFVHNEPTSWIKQAEDLLYGSQSDLSFRVTHVPVLNSFSILTAQLSAMKLEGWGNQGEMQLEEPFKALLDNISDTSTVEAQTAEEVECSAKLGHVLFNGGRLTLADEGLSEEEALSRLQDPLAAPRPGIWPIQPTLDWSRNFRTRFGREASRFVPATLFRTQKNISLDIWLEGQNYTLVDKGTPEVSSEKMVLVYQPADVGYSASARKLEVVLARQQSKADAAEGTQGGWSIERASWVSKAESDVMIPEKSADFRLTAKLLVSLEADAHAAVEESVASFLYVRPTAKVERDLVLPEAETETEIEETEGESEVKDLLGSEIEIVDQGAASTAGQTKGPNSLPPSTLNLPSGGVLALESATRMTLQTYQQRSSLPEAAPQATTPVATPEAASRSETESWSVPAESSADSAVTPAADAVAEATSDAAPTPTSQVEAEAAPITAAEVTAAAESSSPEPASSAQTQQALCSTRSPLLVREISQDLVTKSTTESLRIVWHSIPTWKDAVQRLSAIVDRHDISIR</sequence>
<feature type="compositionally biased region" description="Low complexity" evidence="1">
    <location>
        <begin position="720"/>
        <end position="732"/>
    </location>
</feature>
<organism evidence="2 3">
    <name type="scientific">Ustilago bromivora</name>
    <dbReference type="NCBI Taxonomy" id="307758"/>
    <lineage>
        <taxon>Eukaryota</taxon>
        <taxon>Fungi</taxon>
        <taxon>Dikarya</taxon>
        <taxon>Basidiomycota</taxon>
        <taxon>Ustilaginomycotina</taxon>
        <taxon>Ustilaginomycetes</taxon>
        <taxon>Ustilaginales</taxon>
        <taxon>Ustilaginaceae</taxon>
        <taxon>Ustilago</taxon>
    </lineage>
</organism>
<feature type="compositionally biased region" description="Basic and acidic residues" evidence="1">
    <location>
        <begin position="113"/>
        <end position="124"/>
    </location>
</feature>
<accession>A0A1K0H4L1</accession>
<feature type="compositionally biased region" description="Low complexity" evidence="1">
    <location>
        <begin position="757"/>
        <end position="773"/>
    </location>
</feature>
<dbReference type="AlphaFoldDB" id="A0A1K0H4L1"/>
<name>A0A1K0H4L1_9BASI</name>
<feature type="region of interest" description="Disordered" evidence="1">
    <location>
        <begin position="712"/>
        <end position="732"/>
    </location>
</feature>
<feature type="compositionally biased region" description="Low complexity" evidence="1">
    <location>
        <begin position="70"/>
        <end position="82"/>
    </location>
</feature>
<feature type="compositionally biased region" description="Polar residues" evidence="1">
    <location>
        <begin position="125"/>
        <end position="134"/>
    </location>
</feature>
<protein>
    <submittedName>
        <fullName evidence="2">Uncharacterized protein</fullName>
    </submittedName>
</protein>
<dbReference type="EMBL" id="LT558117">
    <property type="protein sequence ID" value="SAM60756.1"/>
    <property type="molecule type" value="Genomic_DNA"/>
</dbReference>
<evidence type="ECO:0000313" key="2">
    <source>
        <dbReference type="EMBL" id="SAM60756.1"/>
    </source>
</evidence>
<evidence type="ECO:0000256" key="1">
    <source>
        <dbReference type="SAM" id="MobiDB-lite"/>
    </source>
</evidence>
<feature type="region of interest" description="Disordered" evidence="1">
    <location>
        <begin position="749"/>
        <end position="846"/>
    </location>
</feature>
<evidence type="ECO:0000313" key="3">
    <source>
        <dbReference type="Proteomes" id="UP000179920"/>
    </source>
</evidence>
<dbReference type="Proteomes" id="UP000179920">
    <property type="component" value="Chromosome I"/>
</dbReference>
<feature type="region of interest" description="Disordered" evidence="1">
    <location>
        <begin position="64"/>
        <end position="84"/>
    </location>
</feature>
<dbReference type="OrthoDB" id="2550943at2759"/>
<reference evidence="3" key="1">
    <citation type="submission" date="2016-04" db="EMBL/GenBank/DDBJ databases">
        <authorList>
            <person name="Guldener U."/>
            <person name="Guldener U."/>
        </authorList>
    </citation>
    <scope>NUCLEOTIDE SEQUENCE [LARGE SCALE GENOMIC DNA]</scope>
    <source>
        <strain evidence="3">UB2112</strain>
    </source>
</reference>
<gene>
    <name evidence="2" type="ORF">UBRO_00928</name>
</gene>
<proteinExistence type="predicted"/>
<feature type="compositionally biased region" description="Low complexity" evidence="1">
    <location>
        <begin position="787"/>
        <end position="846"/>
    </location>
</feature>